<evidence type="ECO:0000313" key="2">
    <source>
        <dbReference type="Proteomes" id="UP001172101"/>
    </source>
</evidence>
<dbReference type="AlphaFoldDB" id="A0AA40AAW6"/>
<sequence>CGTTSQGVRQFKTWQTPHPKFYETLEKRKPRQLRRLVVEAGSLQSIPCLSTGSLQSIPCLSTRTPVNASSTLTLGRGTFVTLRSTSNRISCSGRIERHSNSPQTRKLTRNGPTCSLLAPRPAPRPAPAVCFSRPLASITPAGTTRRRHVPWSGLPNSDCSAFPAGSTKASQSDSALPLACF</sequence>
<name>A0AA40AAW6_9PEZI</name>
<comment type="caution">
    <text evidence="1">The sequence shown here is derived from an EMBL/GenBank/DDBJ whole genome shotgun (WGS) entry which is preliminary data.</text>
</comment>
<dbReference type="GeneID" id="85330365"/>
<proteinExistence type="predicted"/>
<gene>
    <name evidence="1" type="ORF">B0T26DRAFT_803577</name>
</gene>
<accession>A0AA40AAW6</accession>
<evidence type="ECO:0000313" key="1">
    <source>
        <dbReference type="EMBL" id="KAK0712514.1"/>
    </source>
</evidence>
<reference evidence="1" key="1">
    <citation type="submission" date="2023-06" db="EMBL/GenBank/DDBJ databases">
        <title>Genome-scale phylogeny and comparative genomics of the fungal order Sordariales.</title>
        <authorList>
            <consortium name="Lawrence Berkeley National Laboratory"/>
            <person name="Hensen N."/>
            <person name="Bonometti L."/>
            <person name="Westerberg I."/>
            <person name="Brannstrom I.O."/>
            <person name="Guillou S."/>
            <person name="Cros-Aarteil S."/>
            <person name="Calhoun S."/>
            <person name="Haridas S."/>
            <person name="Kuo A."/>
            <person name="Mondo S."/>
            <person name="Pangilinan J."/>
            <person name="Riley R."/>
            <person name="LaButti K."/>
            <person name="Andreopoulos B."/>
            <person name="Lipzen A."/>
            <person name="Chen C."/>
            <person name="Yanf M."/>
            <person name="Daum C."/>
            <person name="Ng V."/>
            <person name="Clum A."/>
            <person name="Steindorff A."/>
            <person name="Ohm R."/>
            <person name="Martin F."/>
            <person name="Silar P."/>
            <person name="Natvig D."/>
            <person name="Lalanne C."/>
            <person name="Gautier V."/>
            <person name="Ament-velasquez S.L."/>
            <person name="Kruys A."/>
            <person name="Hutchinson M.I."/>
            <person name="Powell A.J."/>
            <person name="Barry K."/>
            <person name="Miller A.N."/>
            <person name="Grigoriev I.V."/>
            <person name="Debuchy R."/>
            <person name="Gladieux P."/>
            <person name="Thoren M.H."/>
            <person name="Johannesson H."/>
        </authorList>
    </citation>
    <scope>NUCLEOTIDE SEQUENCE</scope>
    <source>
        <strain evidence="1">SMH2392-1A</strain>
    </source>
</reference>
<dbReference type="Proteomes" id="UP001172101">
    <property type="component" value="Unassembled WGS sequence"/>
</dbReference>
<dbReference type="EMBL" id="JAUIRO010000005">
    <property type="protein sequence ID" value="KAK0712514.1"/>
    <property type="molecule type" value="Genomic_DNA"/>
</dbReference>
<feature type="non-terminal residue" evidence="1">
    <location>
        <position position="181"/>
    </location>
</feature>
<protein>
    <submittedName>
        <fullName evidence="1">Uncharacterized protein</fullName>
    </submittedName>
</protein>
<organism evidence="1 2">
    <name type="scientific">Lasiosphaeria miniovina</name>
    <dbReference type="NCBI Taxonomy" id="1954250"/>
    <lineage>
        <taxon>Eukaryota</taxon>
        <taxon>Fungi</taxon>
        <taxon>Dikarya</taxon>
        <taxon>Ascomycota</taxon>
        <taxon>Pezizomycotina</taxon>
        <taxon>Sordariomycetes</taxon>
        <taxon>Sordariomycetidae</taxon>
        <taxon>Sordariales</taxon>
        <taxon>Lasiosphaeriaceae</taxon>
        <taxon>Lasiosphaeria</taxon>
    </lineage>
</organism>
<dbReference type="RefSeq" id="XP_060293837.1">
    <property type="nucleotide sequence ID" value="XM_060447095.1"/>
</dbReference>
<keyword evidence="2" id="KW-1185">Reference proteome</keyword>